<evidence type="ECO:0000313" key="1">
    <source>
        <dbReference type="EMBL" id="CAA9264621.1"/>
    </source>
</evidence>
<dbReference type="SUPFAM" id="SSF55961">
    <property type="entry name" value="Bet v1-like"/>
    <property type="match status" value="1"/>
</dbReference>
<dbReference type="Pfam" id="PF10604">
    <property type="entry name" value="Polyketide_cyc2"/>
    <property type="match status" value="1"/>
</dbReference>
<organism evidence="1">
    <name type="scientific">uncultured Actinomycetospora sp</name>
    <dbReference type="NCBI Taxonomy" id="1135996"/>
    <lineage>
        <taxon>Bacteria</taxon>
        <taxon>Bacillati</taxon>
        <taxon>Actinomycetota</taxon>
        <taxon>Actinomycetes</taxon>
        <taxon>Pseudonocardiales</taxon>
        <taxon>Pseudonocardiaceae</taxon>
        <taxon>Actinomycetospora</taxon>
        <taxon>environmental samples</taxon>
    </lineage>
</organism>
<evidence type="ECO:0008006" key="2">
    <source>
        <dbReference type="Google" id="ProtNLM"/>
    </source>
</evidence>
<dbReference type="PANTHER" id="PTHR39332:SF7">
    <property type="entry name" value="SRPBCC FAMILY PROTEIN"/>
    <property type="match status" value="1"/>
</dbReference>
<dbReference type="PANTHER" id="PTHR39332">
    <property type="entry name" value="BLL4707 PROTEIN"/>
    <property type="match status" value="1"/>
</dbReference>
<protein>
    <recommendedName>
        <fullName evidence="2">Polyketide cyclase/dehydrase</fullName>
    </recommendedName>
</protein>
<proteinExistence type="predicted"/>
<reference evidence="1" key="1">
    <citation type="submission" date="2020-02" db="EMBL/GenBank/DDBJ databases">
        <authorList>
            <person name="Meier V. D."/>
        </authorList>
    </citation>
    <scope>NUCLEOTIDE SEQUENCE</scope>
    <source>
        <strain evidence="1">AVDCRST_MAG54</strain>
    </source>
</reference>
<sequence length="147" mass="16007">MPDVTTSAVVPADAEAVWRVVRDFDGLPTWHTAISASELEGGARGDQVGAVRHLTLADGGAVREQLVALDDRERRLTYSILESPFPVQDYRSTMRVEPVTVSGECVVTWSVLFDCDLAEAERLSTLFGRDVFGTGLSDLVSYFSPGE</sequence>
<dbReference type="InterPro" id="IPR023393">
    <property type="entry name" value="START-like_dom_sf"/>
</dbReference>
<dbReference type="InterPro" id="IPR019587">
    <property type="entry name" value="Polyketide_cyclase/dehydratase"/>
</dbReference>
<dbReference type="AlphaFoldDB" id="A0A6J4J1Q0"/>
<accession>A0A6J4J1Q0</accession>
<dbReference type="EMBL" id="CADCTH010000339">
    <property type="protein sequence ID" value="CAA9264621.1"/>
    <property type="molecule type" value="Genomic_DNA"/>
</dbReference>
<gene>
    <name evidence="1" type="ORF">AVDCRST_MAG54-2647</name>
</gene>
<name>A0A6J4J1Q0_9PSEU</name>
<dbReference type="CDD" id="cd07821">
    <property type="entry name" value="PYR_PYL_RCAR_like"/>
    <property type="match status" value="1"/>
</dbReference>
<dbReference type="Gene3D" id="3.30.530.20">
    <property type="match status" value="1"/>
</dbReference>